<reference evidence="2" key="1">
    <citation type="submission" date="2022-11" db="UniProtKB">
        <authorList>
            <consortium name="WormBaseParasite"/>
        </authorList>
    </citation>
    <scope>IDENTIFICATION</scope>
</reference>
<dbReference type="WBParaSite" id="PSU_v2.g11239.t1">
    <property type="protein sequence ID" value="PSU_v2.g11239.t1"/>
    <property type="gene ID" value="PSU_v2.g11239"/>
</dbReference>
<proteinExistence type="predicted"/>
<sequence length="97" mass="11297">MAARLSLKMFWNVFQKLKISIYQSAKNVVEWQHFKQLEVIGLFNVPDDFDVWLFKGLLRDYGFRGYAKIDTASGITFTIEYVDAPKNCYKEGDSDSE</sequence>
<organism evidence="1 2">
    <name type="scientific">Panagrolaimus superbus</name>
    <dbReference type="NCBI Taxonomy" id="310955"/>
    <lineage>
        <taxon>Eukaryota</taxon>
        <taxon>Metazoa</taxon>
        <taxon>Ecdysozoa</taxon>
        <taxon>Nematoda</taxon>
        <taxon>Chromadorea</taxon>
        <taxon>Rhabditida</taxon>
        <taxon>Tylenchina</taxon>
        <taxon>Panagrolaimomorpha</taxon>
        <taxon>Panagrolaimoidea</taxon>
        <taxon>Panagrolaimidae</taxon>
        <taxon>Panagrolaimus</taxon>
    </lineage>
</organism>
<protein>
    <submittedName>
        <fullName evidence="2">Uncharacterized protein</fullName>
    </submittedName>
</protein>
<keyword evidence="1" id="KW-1185">Reference proteome</keyword>
<name>A0A914XWA4_9BILA</name>
<evidence type="ECO:0000313" key="2">
    <source>
        <dbReference type="WBParaSite" id="PSU_v2.g11239.t1"/>
    </source>
</evidence>
<dbReference type="Proteomes" id="UP000887577">
    <property type="component" value="Unplaced"/>
</dbReference>
<dbReference type="AlphaFoldDB" id="A0A914XWA4"/>
<evidence type="ECO:0000313" key="1">
    <source>
        <dbReference type="Proteomes" id="UP000887577"/>
    </source>
</evidence>
<accession>A0A914XWA4</accession>